<dbReference type="CDD" id="cd00158">
    <property type="entry name" value="RHOD"/>
    <property type="match status" value="1"/>
</dbReference>
<dbReference type="CDD" id="cd01449">
    <property type="entry name" value="TST_Repeat_2"/>
    <property type="match status" value="1"/>
</dbReference>
<evidence type="ECO:0000256" key="1">
    <source>
        <dbReference type="ARBA" id="ARBA00022737"/>
    </source>
</evidence>
<organism evidence="4 5">
    <name type="scientific">Salinimicrobium oceani</name>
    <dbReference type="NCBI Taxonomy" id="2722702"/>
    <lineage>
        <taxon>Bacteria</taxon>
        <taxon>Pseudomonadati</taxon>
        <taxon>Bacteroidota</taxon>
        <taxon>Flavobacteriia</taxon>
        <taxon>Flavobacteriales</taxon>
        <taxon>Flavobacteriaceae</taxon>
        <taxon>Salinimicrobium</taxon>
    </lineage>
</organism>
<gene>
    <name evidence="4" type="ORF">HC175_01200</name>
</gene>
<dbReference type="SMART" id="SM00450">
    <property type="entry name" value="RHOD"/>
    <property type="match status" value="3"/>
</dbReference>
<name>A0ABX1CTB6_9FLAO</name>
<feature type="domain" description="Rhodanese" evidence="3">
    <location>
        <begin position="159"/>
        <end position="268"/>
    </location>
</feature>
<evidence type="ECO:0000313" key="5">
    <source>
        <dbReference type="Proteomes" id="UP000703674"/>
    </source>
</evidence>
<dbReference type="PROSITE" id="PS50206">
    <property type="entry name" value="RHODANESE_3"/>
    <property type="match status" value="3"/>
</dbReference>
<feature type="domain" description="Rhodanese" evidence="3">
    <location>
        <begin position="301"/>
        <end position="422"/>
    </location>
</feature>
<dbReference type="PANTHER" id="PTHR43855">
    <property type="entry name" value="THIOSULFATE SULFURTRANSFERASE"/>
    <property type="match status" value="1"/>
</dbReference>
<feature type="domain" description="Rhodanese" evidence="3">
    <location>
        <begin position="16"/>
        <end position="120"/>
    </location>
</feature>
<evidence type="ECO:0000256" key="2">
    <source>
        <dbReference type="RuleBase" id="RU000507"/>
    </source>
</evidence>
<evidence type="ECO:0000313" key="4">
    <source>
        <dbReference type="EMBL" id="NJW51530.1"/>
    </source>
</evidence>
<dbReference type="PROSITE" id="PS00683">
    <property type="entry name" value="RHODANESE_2"/>
    <property type="match status" value="1"/>
</dbReference>
<dbReference type="InterPro" id="IPR001307">
    <property type="entry name" value="Thiosulphate_STrfase_CS"/>
</dbReference>
<comment type="caution">
    <text evidence="4">The sequence shown here is derived from an EMBL/GenBank/DDBJ whole genome shotgun (WGS) entry which is preliminary data.</text>
</comment>
<accession>A0ABX1CTB6</accession>
<dbReference type="Gene3D" id="3.40.250.10">
    <property type="entry name" value="Rhodanese-like domain"/>
    <property type="match status" value="3"/>
</dbReference>
<dbReference type="Pfam" id="PF00581">
    <property type="entry name" value="Rhodanese"/>
    <property type="match status" value="3"/>
</dbReference>
<evidence type="ECO:0000259" key="3">
    <source>
        <dbReference type="PROSITE" id="PS50206"/>
    </source>
</evidence>
<sequence length="435" mass="49207">MTTFKEVTTQELIEKQSKGAVVIDVRPVDAYNGWKIKNEHRGGHIKGARSLPAKWAGYMDWIEVVRHKKIEASQELIIYGYNRDEASKVAASFEKAGYSKIAVYNHFLDEWTSDDTLPMSYLPKYRQLVSAHWLKELIDGGKPAEYDNDKFVVVHSHYRNRDAYLTGHIPGAIDMDTNALESPETWNRRSPDELKKALEEHGITADTTVVLYGKFMFPDNDDEFPGSAAGDIGAIRNAFIMMYAGVKDVRVLNGGFQSWEDAGFETSTEDVKKQPVQDFGVKIPAHPELAVDVPEAKQMIAAQDAELVCVRSYPEYIGEVSGYNYIEAKGRIPGAIFADCGSDAYHMENYRNVDHTTREFHEIIENWEQNNITPNKHLAFYCGTGWRGSEAWFNAWLLGWPHVSVYDGGWFEWSNDPSNPFETGVPEAGSLTRNQ</sequence>
<keyword evidence="5" id="KW-1185">Reference proteome</keyword>
<dbReference type="EMBL" id="JAAVJR010000001">
    <property type="protein sequence ID" value="NJW51530.1"/>
    <property type="molecule type" value="Genomic_DNA"/>
</dbReference>
<keyword evidence="1" id="KW-0677">Repeat</keyword>
<reference evidence="4 5" key="1">
    <citation type="submission" date="2020-03" db="EMBL/GenBank/DDBJ databases">
        <title>Salinimicrobium sp. nov, isolated from SCS.</title>
        <authorList>
            <person name="Cao W.R."/>
        </authorList>
    </citation>
    <scope>NUCLEOTIDE SEQUENCE [LARGE SCALE GENOMIC DNA]</scope>
    <source>
        <strain evidence="5">J15B91</strain>
    </source>
</reference>
<dbReference type="InterPro" id="IPR001763">
    <property type="entry name" value="Rhodanese-like_dom"/>
</dbReference>
<dbReference type="RefSeq" id="WP_168136693.1">
    <property type="nucleotide sequence ID" value="NZ_JAAVJR010000001.1"/>
</dbReference>
<dbReference type="InterPro" id="IPR051126">
    <property type="entry name" value="Thiosulfate_sulfurtransferase"/>
</dbReference>
<dbReference type="PANTHER" id="PTHR43855:SF1">
    <property type="entry name" value="THIOSULFATE SULFURTRANSFERASE"/>
    <property type="match status" value="1"/>
</dbReference>
<dbReference type="Proteomes" id="UP000703674">
    <property type="component" value="Unassembled WGS sequence"/>
</dbReference>
<proteinExistence type="predicted"/>
<keyword evidence="2" id="KW-0808">Transferase</keyword>
<dbReference type="CDD" id="cd01448">
    <property type="entry name" value="TST_Repeat_1"/>
    <property type="match status" value="1"/>
</dbReference>
<dbReference type="SUPFAM" id="SSF52821">
    <property type="entry name" value="Rhodanese/Cell cycle control phosphatase"/>
    <property type="match status" value="3"/>
</dbReference>
<protein>
    <recommendedName>
        <fullName evidence="2">Sulfurtransferase</fullName>
    </recommendedName>
</protein>
<dbReference type="InterPro" id="IPR036873">
    <property type="entry name" value="Rhodanese-like_dom_sf"/>
</dbReference>